<evidence type="ECO:0000256" key="2">
    <source>
        <dbReference type="SAM" id="Coils"/>
    </source>
</evidence>
<gene>
    <name evidence="6" type="ORF">KDD93_00405</name>
</gene>
<evidence type="ECO:0000256" key="1">
    <source>
        <dbReference type="ARBA" id="ARBA00022729"/>
    </source>
</evidence>
<dbReference type="RefSeq" id="WP_212141327.1">
    <property type="nucleotide sequence ID" value="NZ_JAGSSW010000001.1"/>
</dbReference>
<dbReference type="Gene3D" id="2.70.70.10">
    <property type="entry name" value="Glucose Permease (Domain IIA)"/>
    <property type="match status" value="1"/>
</dbReference>
<comment type="caution">
    <text evidence="6">The sequence shown here is derived from an EMBL/GenBank/DDBJ whole genome shotgun (WGS) entry which is preliminary data.</text>
</comment>
<evidence type="ECO:0000256" key="3">
    <source>
        <dbReference type="SAM" id="MobiDB-lite"/>
    </source>
</evidence>
<name>A0ABS5HFR7_9BACT</name>
<evidence type="ECO:0000313" key="7">
    <source>
        <dbReference type="Proteomes" id="UP000682951"/>
    </source>
</evidence>
<keyword evidence="1 4" id="KW-0732">Signal</keyword>
<dbReference type="CDD" id="cd12797">
    <property type="entry name" value="M23_peptidase"/>
    <property type="match status" value="1"/>
</dbReference>
<reference evidence="6 7" key="1">
    <citation type="submission" date="2021-04" db="EMBL/GenBank/DDBJ databases">
        <title>Molecular and phenotypic characterization and identification of bacterial isolates recovered from the Anatolian ground squirrels (Spermophilus xanthoprymnus) and which have the potential to form a new species in the Campylobacter genus.</title>
        <authorList>
            <person name="Aydin F."/>
            <person name="Abay S."/>
            <person name="Kayman T."/>
            <person name="Karakaya E."/>
            <person name="Mustak H.K."/>
            <person name="Mustak I.B."/>
            <person name="Bilgin N."/>
            <person name="Duzler A."/>
            <person name="Sahin O."/>
            <person name="Guran O."/>
            <person name="Saticioglu I.B."/>
        </authorList>
    </citation>
    <scope>NUCLEOTIDE SEQUENCE [LARGE SCALE GENOMIC DNA]</scope>
    <source>
        <strain evidence="7">faydin-G24</strain>
    </source>
</reference>
<feature type="signal peptide" evidence="4">
    <location>
        <begin position="1"/>
        <end position="17"/>
    </location>
</feature>
<dbReference type="PANTHER" id="PTHR21666">
    <property type="entry name" value="PEPTIDASE-RELATED"/>
    <property type="match status" value="1"/>
</dbReference>
<dbReference type="InterPro" id="IPR016047">
    <property type="entry name" value="M23ase_b-sheet_dom"/>
</dbReference>
<dbReference type="EMBL" id="JAGSSW010000001">
    <property type="protein sequence ID" value="MBR8463035.1"/>
    <property type="molecule type" value="Genomic_DNA"/>
</dbReference>
<dbReference type="InterPro" id="IPR011055">
    <property type="entry name" value="Dup_hybrid_motif"/>
</dbReference>
<proteinExistence type="predicted"/>
<feature type="domain" description="M23ase beta-sheet core" evidence="5">
    <location>
        <begin position="321"/>
        <end position="402"/>
    </location>
</feature>
<protein>
    <submittedName>
        <fullName evidence="6">Peptidoglycan DD-metalloendopeptidase family protein</fullName>
    </submittedName>
</protein>
<keyword evidence="7" id="KW-1185">Reference proteome</keyword>
<sequence>MKFNLFLVILLTLSLNATTTKEKIKSSKNSLRSTQAMSEQLNKKLDDLASDIVNGNNKLKTIAKDIFELKEQISHLENSANSATDELEKLTTQNKELMQTQKKLEQNIIRIIAEDLSFELLLDTDENKTSEDSIMVSQILNKLNSIMREDFKKITIDYENTISQIKNQSDKINQIETNLKDFRRKQNDLLELEKSQKNTINTLKRDKEIYSKKLSKLQSQQDEIRKTLEELAIVQKQEDEAARREREKLASQSKGKKAQKDSDTSVKQMGSSYQTSSVKRYTGVKTIAPLDSYTVKQKFGNYTDPIYNIKIFNESVVLTSTTPDAKVKSVLNGKVVFAKQTPVLDNVIIIENENGIHTIYAHLSQIAPTIKVGSIVQKGYVIGRVRNDLTFEVTQKNYHINPLELIK</sequence>
<dbReference type="PANTHER" id="PTHR21666:SF289">
    <property type="entry name" value="L-ALA--D-GLU ENDOPEPTIDASE"/>
    <property type="match status" value="1"/>
</dbReference>
<dbReference type="Proteomes" id="UP000682951">
    <property type="component" value="Unassembled WGS sequence"/>
</dbReference>
<feature type="coiled-coil region" evidence="2">
    <location>
        <begin position="158"/>
        <end position="237"/>
    </location>
</feature>
<evidence type="ECO:0000259" key="5">
    <source>
        <dbReference type="Pfam" id="PF01551"/>
    </source>
</evidence>
<keyword evidence="2" id="KW-0175">Coiled coil</keyword>
<evidence type="ECO:0000313" key="6">
    <source>
        <dbReference type="EMBL" id="MBR8463035.1"/>
    </source>
</evidence>
<dbReference type="InterPro" id="IPR050570">
    <property type="entry name" value="Cell_wall_metabolism_enzyme"/>
</dbReference>
<feature type="region of interest" description="Disordered" evidence="3">
    <location>
        <begin position="242"/>
        <end position="272"/>
    </location>
</feature>
<feature type="coiled-coil region" evidence="2">
    <location>
        <begin position="31"/>
        <end position="114"/>
    </location>
</feature>
<dbReference type="SUPFAM" id="SSF51261">
    <property type="entry name" value="Duplicated hybrid motif"/>
    <property type="match status" value="1"/>
</dbReference>
<feature type="chain" id="PRO_5046505922" evidence="4">
    <location>
        <begin position="18"/>
        <end position="407"/>
    </location>
</feature>
<organism evidence="6 7">
    <name type="scientific">Campylobacter anatolicus</name>
    <dbReference type="NCBI Taxonomy" id="2829105"/>
    <lineage>
        <taxon>Bacteria</taxon>
        <taxon>Pseudomonadati</taxon>
        <taxon>Campylobacterota</taxon>
        <taxon>Epsilonproteobacteria</taxon>
        <taxon>Campylobacterales</taxon>
        <taxon>Campylobacteraceae</taxon>
        <taxon>Campylobacter</taxon>
    </lineage>
</organism>
<accession>A0ABS5HFR7</accession>
<dbReference type="Pfam" id="PF01551">
    <property type="entry name" value="Peptidase_M23"/>
    <property type="match status" value="1"/>
</dbReference>
<evidence type="ECO:0000256" key="4">
    <source>
        <dbReference type="SAM" id="SignalP"/>
    </source>
</evidence>